<evidence type="ECO:0000313" key="7">
    <source>
        <dbReference type="EMBL" id="CAA9297808.1"/>
    </source>
</evidence>
<evidence type="ECO:0000256" key="3">
    <source>
        <dbReference type="ARBA" id="ARBA00023082"/>
    </source>
</evidence>
<keyword evidence="4" id="KW-0804">Transcription</keyword>
<feature type="domain" description="RNA polymerase sigma-70 region 2" evidence="5">
    <location>
        <begin position="28"/>
        <end position="93"/>
    </location>
</feature>
<dbReference type="Gene3D" id="1.10.10.10">
    <property type="entry name" value="Winged helix-like DNA-binding domain superfamily/Winged helix DNA-binding domain"/>
    <property type="match status" value="1"/>
</dbReference>
<dbReference type="GO" id="GO:0003677">
    <property type="term" value="F:DNA binding"/>
    <property type="evidence" value="ECO:0007669"/>
    <property type="project" value="InterPro"/>
</dbReference>
<dbReference type="NCBIfam" id="TIGR02985">
    <property type="entry name" value="Sig70_bacteroi1"/>
    <property type="match status" value="1"/>
</dbReference>
<dbReference type="Pfam" id="PF04542">
    <property type="entry name" value="Sigma70_r2"/>
    <property type="match status" value="1"/>
</dbReference>
<dbReference type="Pfam" id="PF08281">
    <property type="entry name" value="Sigma70_r4_2"/>
    <property type="match status" value="1"/>
</dbReference>
<organism evidence="7">
    <name type="scientific">uncultured Cytophagales bacterium</name>
    <dbReference type="NCBI Taxonomy" id="158755"/>
    <lineage>
        <taxon>Bacteria</taxon>
        <taxon>Pseudomonadati</taxon>
        <taxon>Bacteroidota</taxon>
        <taxon>Sphingobacteriia</taxon>
        <taxon>Sphingobacteriales</taxon>
        <taxon>environmental samples</taxon>
    </lineage>
</organism>
<evidence type="ECO:0000259" key="5">
    <source>
        <dbReference type="Pfam" id="PF04542"/>
    </source>
</evidence>
<dbReference type="InterPro" id="IPR007627">
    <property type="entry name" value="RNA_pol_sigma70_r2"/>
</dbReference>
<dbReference type="GO" id="GO:0006352">
    <property type="term" value="P:DNA-templated transcription initiation"/>
    <property type="evidence" value="ECO:0007669"/>
    <property type="project" value="InterPro"/>
</dbReference>
<dbReference type="PANTHER" id="PTHR43133:SF46">
    <property type="entry name" value="RNA POLYMERASE SIGMA-70 FACTOR ECF SUBFAMILY"/>
    <property type="match status" value="1"/>
</dbReference>
<evidence type="ECO:0000256" key="4">
    <source>
        <dbReference type="ARBA" id="ARBA00023163"/>
    </source>
</evidence>
<dbReference type="InterPro" id="IPR013249">
    <property type="entry name" value="RNA_pol_sigma70_r4_t2"/>
</dbReference>
<dbReference type="Gene3D" id="1.10.1740.10">
    <property type="match status" value="1"/>
</dbReference>
<keyword evidence="2" id="KW-0805">Transcription regulation</keyword>
<dbReference type="GO" id="GO:0016987">
    <property type="term" value="F:sigma factor activity"/>
    <property type="evidence" value="ECO:0007669"/>
    <property type="project" value="UniProtKB-KW"/>
</dbReference>
<dbReference type="InterPro" id="IPR036388">
    <property type="entry name" value="WH-like_DNA-bd_sf"/>
</dbReference>
<dbReference type="SUPFAM" id="SSF88659">
    <property type="entry name" value="Sigma3 and sigma4 domains of RNA polymerase sigma factors"/>
    <property type="match status" value="1"/>
</dbReference>
<reference evidence="7" key="1">
    <citation type="submission" date="2020-02" db="EMBL/GenBank/DDBJ databases">
        <authorList>
            <person name="Meier V. D."/>
        </authorList>
    </citation>
    <scope>NUCLEOTIDE SEQUENCE</scope>
    <source>
        <strain evidence="7">AVDCRST_MAG56</strain>
    </source>
</reference>
<evidence type="ECO:0000256" key="2">
    <source>
        <dbReference type="ARBA" id="ARBA00023015"/>
    </source>
</evidence>
<dbReference type="InterPro" id="IPR039425">
    <property type="entry name" value="RNA_pol_sigma-70-like"/>
</dbReference>
<dbReference type="SUPFAM" id="SSF88946">
    <property type="entry name" value="Sigma2 domain of RNA polymerase sigma factors"/>
    <property type="match status" value="1"/>
</dbReference>
<keyword evidence="3" id="KW-0731">Sigma factor</keyword>
<gene>
    <name evidence="7" type="ORF">AVDCRST_MAG56-5273</name>
</gene>
<evidence type="ECO:0000256" key="1">
    <source>
        <dbReference type="ARBA" id="ARBA00010641"/>
    </source>
</evidence>
<sequence>MNKHVHPEERQWLTALRESSEQGFANIYNHYWTKLFSVAYNYTRSREAAQEIVQEVFVSLWLGRGSLSVHTSLYGYLLGAVRNRIYDYIDKQTVRAHYQLQVSRNAPPLVNSTEEQISFQELEELLAKQVGTLPDTTQRIFILSRFDGFSNSEIAQQMQLSVKAVEYHLTKALKHLRYRLTELLLLLMVGGIGY</sequence>
<name>A0A6J4K7J6_9SPHI</name>
<feature type="domain" description="RNA polymerase sigma factor 70 region 4 type 2" evidence="6">
    <location>
        <begin position="125"/>
        <end position="176"/>
    </location>
</feature>
<evidence type="ECO:0000259" key="6">
    <source>
        <dbReference type="Pfam" id="PF08281"/>
    </source>
</evidence>
<dbReference type="InterPro" id="IPR013324">
    <property type="entry name" value="RNA_pol_sigma_r3/r4-like"/>
</dbReference>
<dbReference type="InterPro" id="IPR013325">
    <property type="entry name" value="RNA_pol_sigma_r2"/>
</dbReference>
<dbReference type="InterPro" id="IPR014327">
    <property type="entry name" value="RNA_pol_sigma70_bacteroid"/>
</dbReference>
<dbReference type="EMBL" id="CADCTQ010000429">
    <property type="protein sequence ID" value="CAA9297808.1"/>
    <property type="molecule type" value="Genomic_DNA"/>
</dbReference>
<dbReference type="NCBIfam" id="TIGR02937">
    <property type="entry name" value="sigma70-ECF"/>
    <property type="match status" value="1"/>
</dbReference>
<protein>
    <submittedName>
        <fullName evidence="7">RNA polymerase ECF-type sigma factor</fullName>
    </submittedName>
</protein>
<comment type="similarity">
    <text evidence="1">Belongs to the sigma-70 factor family. ECF subfamily.</text>
</comment>
<dbReference type="PANTHER" id="PTHR43133">
    <property type="entry name" value="RNA POLYMERASE ECF-TYPE SIGMA FACTO"/>
    <property type="match status" value="1"/>
</dbReference>
<accession>A0A6J4K7J6</accession>
<proteinExistence type="inferred from homology"/>
<dbReference type="AlphaFoldDB" id="A0A6J4K7J6"/>
<dbReference type="InterPro" id="IPR014284">
    <property type="entry name" value="RNA_pol_sigma-70_dom"/>
</dbReference>